<evidence type="ECO:0000313" key="1">
    <source>
        <dbReference type="EMBL" id="RJG52555.1"/>
    </source>
</evidence>
<evidence type="ECO:0000313" key="2">
    <source>
        <dbReference type="Proteomes" id="UP000283469"/>
    </source>
</evidence>
<gene>
    <name evidence="1" type="ORF">D0Z70_19770</name>
</gene>
<dbReference type="AlphaFoldDB" id="A0A418YN10"/>
<reference evidence="1 2" key="1">
    <citation type="submission" date="2018-08" db="EMBL/GenBank/DDBJ databases">
        <title>Sphingobium sp. EO9.</title>
        <authorList>
            <person name="Park Y."/>
            <person name="Kim K.H."/>
            <person name="Jeon C.O."/>
        </authorList>
    </citation>
    <scope>NUCLEOTIDE SEQUENCE [LARGE SCALE GENOMIC DNA]</scope>
    <source>
        <strain evidence="1 2">EO9</strain>
    </source>
</reference>
<sequence>MNIGEVRIVNGRLEGRVATRTIDLPRIGLRKVDSQNPRAPVYEILALNVARRWVQVGALWEAVAKKSGEIFLAGNIDDPSLPEPLPVAFFPTDNGGYSIAWRRDTLRSDFGGTGFGAANYDRMGGGDAGYDRAEESGFGASTAGMDGSLAGADAGFDRQADFERLNG</sequence>
<dbReference type="Proteomes" id="UP000283469">
    <property type="component" value="Unassembled WGS sequence"/>
</dbReference>
<protein>
    <submittedName>
        <fullName evidence="1">DUF736 domain-containing protein</fullName>
    </submittedName>
</protein>
<keyword evidence="2" id="KW-1185">Reference proteome</keyword>
<proteinExistence type="predicted"/>
<dbReference type="OrthoDB" id="7408907at2"/>
<comment type="caution">
    <text evidence="1">The sequence shown here is derived from an EMBL/GenBank/DDBJ whole genome shotgun (WGS) entry which is preliminary data.</text>
</comment>
<dbReference type="InterPro" id="IPR007948">
    <property type="entry name" value="DUF736"/>
</dbReference>
<accession>A0A418YN10</accession>
<name>A0A418YN10_9SPHN</name>
<dbReference type="EMBL" id="QVRA01000025">
    <property type="protein sequence ID" value="RJG52555.1"/>
    <property type="molecule type" value="Genomic_DNA"/>
</dbReference>
<dbReference type="RefSeq" id="WP_119749426.1">
    <property type="nucleotide sequence ID" value="NZ_QVRA01000025.1"/>
</dbReference>
<dbReference type="Pfam" id="PF05284">
    <property type="entry name" value="DUF736"/>
    <property type="match status" value="1"/>
</dbReference>
<organism evidence="1 2">
    <name type="scientific">Sphingobium terrigena</name>
    <dbReference type="NCBI Taxonomy" id="2304063"/>
    <lineage>
        <taxon>Bacteria</taxon>
        <taxon>Pseudomonadati</taxon>
        <taxon>Pseudomonadota</taxon>
        <taxon>Alphaproteobacteria</taxon>
        <taxon>Sphingomonadales</taxon>
        <taxon>Sphingomonadaceae</taxon>
        <taxon>Sphingobium</taxon>
    </lineage>
</organism>